<sequence length="160" mass="16924">MARESGPRQVQLIGPVGGGFTYLLAAAMMLVGPVSGAFGESLGDALCAGVFTFPLGIALAFSAFEWRASARRFDAVGVRGTAEIVAVKRVRGGGEEERKVELIVRISGGGFDAFEAECEVGARDPLQVVGERFDVMVDPEERTFAVGFDHLFPRDSPGNG</sequence>
<dbReference type="KEGG" id="nhu:H0264_33160"/>
<keyword evidence="1" id="KW-1133">Transmembrane helix</keyword>
<feature type="transmembrane region" description="Helical" evidence="1">
    <location>
        <begin position="12"/>
        <end position="31"/>
    </location>
</feature>
<accession>A0A7D6ZHQ1</accession>
<name>A0A7D6ZHQ1_9NOCA</name>
<dbReference type="AlphaFoldDB" id="A0A7D6ZHQ1"/>
<dbReference type="EMBL" id="CP059399">
    <property type="protein sequence ID" value="QLY30000.1"/>
    <property type="molecule type" value="Genomic_DNA"/>
</dbReference>
<keyword evidence="3" id="KW-1185">Reference proteome</keyword>
<evidence type="ECO:0000313" key="2">
    <source>
        <dbReference type="EMBL" id="QLY30000.1"/>
    </source>
</evidence>
<keyword evidence="1" id="KW-0472">Membrane</keyword>
<keyword evidence="1" id="KW-0812">Transmembrane</keyword>
<proteinExistence type="predicted"/>
<organism evidence="2 3">
    <name type="scientific">Nocardia huaxiensis</name>
    <dbReference type="NCBI Taxonomy" id="2755382"/>
    <lineage>
        <taxon>Bacteria</taxon>
        <taxon>Bacillati</taxon>
        <taxon>Actinomycetota</taxon>
        <taxon>Actinomycetes</taxon>
        <taxon>Mycobacteriales</taxon>
        <taxon>Nocardiaceae</taxon>
        <taxon>Nocardia</taxon>
    </lineage>
</organism>
<evidence type="ECO:0000313" key="3">
    <source>
        <dbReference type="Proteomes" id="UP000515512"/>
    </source>
</evidence>
<dbReference type="RefSeq" id="WP_181581199.1">
    <property type="nucleotide sequence ID" value="NZ_CP059399.1"/>
</dbReference>
<evidence type="ECO:0000256" key="1">
    <source>
        <dbReference type="SAM" id="Phobius"/>
    </source>
</evidence>
<gene>
    <name evidence="2" type="ORF">H0264_33160</name>
</gene>
<reference evidence="2 3" key="1">
    <citation type="submission" date="2020-07" db="EMBL/GenBank/DDBJ databases">
        <authorList>
            <person name="Zhuang K."/>
            <person name="Ran Y."/>
        </authorList>
    </citation>
    <scope>NUCLEOTIDE SEQUENCE [LARGE SCALE GENOMIC DNA]</scope>
    <source>
        <strain evidence="2 3">WCH-YHL-001</strain>
    </source>
</reference>
<dbReference type="Proteomes" id="UP000515512">
    <property type="component" value="Chromosome"/>
</dbReference>
<protein>
    <submittedName>
        <fullName evidence="2">Uncharacterized protein</fullName>
    </submittedName>
</protein>
<feature type="transmembrane region" description="Helical" evidence="1">
    <location>
        <begin position="43"/>
        <end position="64"/>
    </location>
</feature>